<name>A0A9X3WMY9_9BACI</name>
<sequence>MVATRESVDNIIQQANQCIENAEEQLDISNRNGYEINSEYSNVQRELANVENEIRKLMDSASHQQRDQLHRIHLVVTNYMNDMVLDHIQLNKYE</sequence>
<dbReference type="EMBL" id="JAMQJZ010000005">
    <property type="protein sequence ID" value="MDC3420286.1"/>
    <property type="molecule type" value="Genomic_DNA"/>
</dbReference>
<dbReference type="AlphaFoldDB" id="A0A9X3WMY9"/>
<comment type="caution">
    <text evidence="2">The sequence shown here is derived from an EMBL/GenBank/DDBJ whole genome shotgun (WGS) entry which is preliminary data.</text>
</comment>
<evidence type="ECO:0000313" key="2">
    <source>
        <dbReference type="EMBL" id="MDC3420286.1"/>
    </source>
</evidence>
<feature type="coiled-coil region" evidence="1">
    <location>
        <begin position="5"/>
        <end position="67"/>
    </location>
</feature>
<dbReference type="RefSeq" id="WP_259868848.1">
    <property type="nucleotide sequence ID" value="NZ_JAMQJZ010000005.1"/>
</dbReference>
<gene>
    <name evidence="2" type="ORF">NC661_07905</name>
</gene>
<dbReference type="Pfam" id="PF10732">
    <property type="entry name" value="DUF2524"/>
    <property type="match status" value="1"/>
</dbReference>
<protein>
    <submittedName>
        <fullName evidence="2">YtzC family protein</fullName>
    </submittedName>
</protein>
<reference evidence="2" key="1">
    <citation type="submission" date="2022-06" db="EMBL/GenBank/DDBJ databases">
        <title>Aquibacillus sp. a new bacterium isolated from soil saline samples.</title>
        <authorList>
            <person name="Galisteo C."/>
            <person name="De La Haba R."/>
            <person name="Sanchez-Porro C."/>
            <person name="Ventosa A."/>
        </authorList>
    </citation>
    <scope>NUCLEOTIDE SEQUENCE</scope>
    <source>
        <strain evidence="2">JCM 12387</strain>
    </source>
</reference>
<proteinExistence type="predicted"/>
<organism evidence="2 3">
    <name type="scientific">Aquibacillus koreensis</name>
    <dbReference type="NCBI Taxonomy" id="279446"/>
    <lineage>
        <taxon>Bacteria</taxon>
        <taxon>Bacillati</taxon>
        <taxon>Bacillota</taxon>
        <taxon>Bacilli</taxon>
        <taxon>Bacillales</taxon>
        <taxon>Bacillaceae</taxon>
        <taxon>Aquibacillus</taxon>
    </lineage>
</organism>
<evidence type="ECO:0000256" key="1">
    <source>
        <dbReference type="SAM" id="Coils"/>
    </source>
</evidence>
<dbReference type="Proteomes" id="UP001145072">
    <property type="component" value="Unassembled WGS sequence"/>
</dbReference>
<dbReference type="InterPro" id="IPR019668">
    <property type="entry name" value="Uncharacterised_YtzC"/>
</dbReference>
<keyword evidence="3" id="KW-1185">Reference proteome</keyword>
<evidence type="ECO:0000313" key="3">
    <source>
        <dbReference type="Proteomes" id="UP001145072"/>
    </source>
</evidence>
<accession>A0A9X3WMY9</accession>
<keyword evidence="1" id="KW-0175">Coiled coil</keyword>